<dbReference type="Proteomes" id="UP000037122">
    <property type="component" value="Unassembled WGS sequence"/>
</dbReference>
<evidence type="ECO:0000256" key="2">
    <source>
        <dbReference type="PROSITE-ProRule" id="PRU00035"/>
    </source>
</evidence>
<evidence type="ECO:0000313" key="7">
    <source>
        <dbReference type="Proteomes" id="UP000037122"/>
    </source>
</evidence>
<evidence type="ECO:0000256" key="3">
    <source>
        <dbReference type="SAM" id="MobiDB-lite"/>
    </source>
</evidence>
<keyword evidence="1 2" id="KW-0103">Bromodomain</keyword>
<reference evidence="7" key="1">
    <citation type="journal article" date="2015" name="BMC Genomics">
        <title>Draft genome of a commonly misdiagnosed multidrug resistant pathogen Candida auris.</title>
        <authorList>
            <person name="Chatterjee S."/>
            <person name="Alampalli S.V."/>
            <person name="Nageshan R.K."/>
            <person name="Chettiar S.T."/>
            <person name="Joshi S."/>
            <person name="Tatu U.S."/>
        </authorList>
    </citation>
    <scope>NUCLEOTIDE SEQUENCE [LARGE SCALE GENOMIC DNA]</scope>
    <source>
        <strain evidence="7">6684</strain>
    </source>
</reference>
<feature type="domain" description="Bromo" evidence="4">
    <location>
        <begin position="150"/>
        <end position="222"/>
    </location>
</feature>
<feature type="region of interest" description="Disordered" evidence="3">
    <location>
        <begin position="470"/>
        <end position="497"/>
    </location>
</feature>
<dbReference type="SMART" id="SM00297">
    <property type="entry name" value="BROMO"/>
    <property type="match status" value="2"/>
</dbReference>
<comment type="caution">
    <text evidence="6">The sequence shown here is derived from an EMBL/GenBank/DDBJ whole genome shotgun (WGS) entry which is preliminary data.</text>
</comment>
<feature type="region of interest" description="Disordered" evidence="3">
    <location>
        <begin position="1"/>
        <end position="136"/>
    </location>
</feature>
<dbReference type="VEuPathDB" id="FungiDB:QG37_07003"/>
<feature type="compositionally biased region" description="Polar residues" evidence="3">
    <location>
        <begin position="1"/>
        <end position="19"/>
    </location>
</feature>
<dbReference type="VEuPathDB" id="FungiDB:CJJ09_003556"/>
<dbReference type="GO" id="GO:0006355">
    <property type="term" value="P:regulation of DNA-templated transcription"/>
    <property type="evidence" value="ECO:0007669"/>
    <property type="project" value="TreeGrafter"/>
</dbReference>
<dbReference type="CDD" id="cd05499">
    <property type="entry name" value="Bromo_BDF1_2_II"/>
    <property type="match status" value="1"/>
</dbReference>
<dbReference type="Gene3D" id="1.20.920.10">
    <property type="entry name" value="Bromodomain-like"/>
    <property type="match status" value="2"/>
</dbReference>
<feature type="compositionally biased region" description="Basic and acidic residues" evidence="3">
    <location>
        <begin position="74"/>
        <end position="102"/>
    </location>
</feature>
<sequence length="636" mass="71295">MSDISQLTAQAEVSVTTPVPQLGAPDTTTPVQTPSADMFEKGEGLHTAGNGTSNVEDSPAPEKPLSPPNPSPSPEKHKMDEDEQEESSKKQKVEEPGDESKPESSLSLTDTSKMEPAPKPPPEPDMTNLPADPIPKHQNKFALNTIKAIKRLKDAGPFLHPVDIVKLNIPFYYNFIKRPMDLSTIERKLTVNAYEDPLQIVDDFNLMVDNCIKFNGESAGISRMAKNIQAQFEKHMLNIPPKVLAANGHSSNTGAASRRRNVIVSDDSKTESVAAHRPKRTIHPPKSKELPYDVRPRKKKYAAELRFCNQVLKELTSKKLYSINFPFLQPVDPVALNIPHYFDVVKNPMDLGTIQSNLANNKYENADDVERDVRLVFSNCYLFNPEGTDVNTMGHRLESVFDKKWAQKPVPQPSPPQSDGEYDSDEYEDDDGEVNEAMLSSVPAIQFLENQLIRMKQELDELKKKELEKLKASRRKKKKTRRTTKKARSNSVSDRHDDQPVVTYEMKKQVSEVVPTLNDKKLQALIKIIKDDIVISDEEEVELDMDQLEDRTVLKLYDFLFGKKAASQAMSKSKRSTYSTGNIDQLEQLRSQLQLFDDAERSNGGSGVPASTFDLNSIPAQESSDDDASSESSEEE</sequence>
<dbReference type="Gene3D" id="1.20.1270.220">
    <property type="match status" value="1"/>
</dbReference>
<dbReference type="GO" id="GO:0005634">
    <property type="term" value="C:nucleus"/>
    <property type="evidence" value="ECO:0007669"/>
    <property type="project" value="TreeGrafter"/>
</dbReference>
<dbReference type="VEuPathDB" id="FungiDB:CJI96_0001339"/>
<evidence type="ECO:0000256" key="1">
    <source>
        <dbReference type="ARBA" id="ARBA00023117"/>
    </source>
</evidence>
<dbReference type="PROSITE" id="PS50014">
    <property type="entry name" value="BROMODOMAIN_2"/>
    <property type="match status" value="2"/>
</dbReference>
<dbReference type="EMBL" id="LGST01000051">
    <property type="protein sequence ID" value="KND96703.1"/>
    <property type="molecule type" value="Genomic_DNA"/>
</dbReference>
<dbReference type="InterPro" id="IPR018359">
    <property type="entry name" value="Bromodomain_CS"/>
</dbReference>
<feature type="domain" description="NET" evidence="5">
    <location>
        <begin position="492"/>
        <end position="571"/>
    </location>
</feature>
<feature type="domain" description="Bromo" evidence="4">
    <location>
        <begin position="319"/>
        <end position="391"/>
    </location>
</feature>
<dbReference type="AlphaFoldDB" id="A0A0L0NRM7"/>
<feature type="compositionally biased region" description="Polar residues" evidence="3">
    <location>
        <begin position="26"/>
        <end position="35"/>
    </location>
</feature>
<dbReference type="SUPFAM" id="SSF47370">
    <property type="entry name" value="Bromodomain"/>
    <property type="match status" value="2"/>
</dbReference>
<dbReference type="InterPro" id="IPR036427">
    <property type="entry name" value="Bromodomain-like_sf"/>
</dbReference>
<feature type="region of interest" description="Disordered" evidence="3">
    <location>
        <begin position="404"/>
        <end position="431"/>
    </location>
</feature>
<gene>
    <name evidence="6" type="ORF">QG37_07003</name>
</gene>
<dbReference type="PRINTS" id="PR00503">
    <property type="entry name" value="BROMODOMAIN"/>
</dbReference>
<evidence type="ECO:0000259" key="4">
    <source>
        <dbReference type="PROSITE" id="PS50014"/>
    </source>
</evidence>
<evidence type="ECO:0000313" key="6">
    <source>
        <dbReference type="EMBL" id="KND96703.1"/>
    </source>
</evidence>
<name>A0A0L0NRM7_CANAR</name>
<feature type="compositionally biased region" description="Pro residues" evidence="3">
    <location>
        <begin position="61"/>
        <end position="73"/>
    </location>
</feature>
<dbReference type="GO" id="GO:0006338">
    <property type="term" value="P:chromatin remodeling"/>
    <property type="evidence" value="ECO:0007669"/>
    <property type="project" value="TreeGrafter"/>
</dbReference>
<dbReference type="InterPro" id="IPR001487">
    <property type="entry name" value="Bromodomain"/>
</dbReference>
<feature type="region of interest" description="Disordered" evidence="3">
    <location>
        <begin position="248"/>
        <end position="291"/>
    </location>
</feature>
<dbReference type="CDD" id="cd05500">
    <property type="entry name" value="Bromo_BDF1_2_I"/>
    <property type="match status" value="1"/>
</dbReference>
<dbReference type="VEuPathDB" id="FungiDB:CJJ07_004930"/>
<proteinExistence type="predicted"/>
<dbReference type="PANTHER" id="PTHR22880">
    <property type="entry name" value="FALZ-RELATED BROMODOMAIN-CONTAINING PROTEINS"/>
    <property type="match status" value="1"/>
</dbReference>
<dbReference type="PROSITE" id="PS51525">
    <property type="entry name" value="NET"/>
    <property type="match status" value="1"/>
</dbReference>
<evidence type="ECO:0008006" key="8">
    <source>
        <dbReference type="Google" id="ProtNLM"/>
    </source>
</evidence>
<dbReference type="GO" id="GO:0000785">
    <property type="term" value="C:chromatin"/>
    <property type="evidence" value="ECO:0007669"/>
    <property type="project" value="TreeGrafter"/>
</dbReference>
<dbReference type="Pfam" id="PF17035">
    <property type="entry name" value="BET"/>
    <property type="match status" value="1"/>
</dbReference>
<feature type="compositionally biased region" description="Basic residues" evidence="3">
    <location>
        <begin position="276"/>
        <end position="285"/>
    </location>
</feature>
<dbReference type="VEuPathDB" id="FungiDB:CJI97_005711"/>
<dbReference type="InterPro" id="IPR027353">
    <property type="entry name" value="NET_dom"/>
</dbReference>
<dbReference type="InterPro" id="IPR038336">
    <property type="entry name" value="NET_sf"/>
</dbReference>
<accession>A0A0L0NRM7</accession>
<protein>
    <recommendedName>
        <fullName evidence="8">Bromodomain-containing protein</fullName>
    </recommendedName>
</protein>
<feature type="compositionally biased region" description="Acidic residues" evidence="3">
    <location>
        <begin position="623"/>
        <end position="636"/>
    </location>
</feature>
<dbReference type="PANTHER" id="PTHR22880:SF225">
    <property type="entry name" value="BROMODOMAIN-CONTAINING PROTEIN BET-1-RELATED"/>
    <property type="match status" value="1"/>
</dbReference>
<feature type="compositionally biased region" description="Basic residues" evidence="3">
    <location>
        <begin position="472"/>
        <end position="488"/>
    </location>
</feature>
<feature type="region of interest" description="Disordered" evidence="3">
    <location>
        <begin position="594"/>
        <end position="636"/>
    </location>
</feature>
<feature type="compositionally biased region" description="Acidic residues" evidence="3">
    <location>
        <begin position="420"/>
        <end position="431"/>
    </location>
</feature>
<dbReference type="InterPro" id="IPR050935">
    <property type="entry name" value="Bromo_chromatin_reader"/>
</dbReference>
<dbReference type="PROSITE" id="PS00633">
    <property type="entry name" value="BROMODOMAIN_1"/>
    <property type="match status" value="1"/>
</dbReference>
<evidence type="ECO:0000259" key="5">
    <source>
        <dbReference type="PROSITE" id="PS51525"/>
    </source>
</evidence>
<organism evidence="6 7">
    <name type="scientific">Candidozyma auris</name>
    <name type="common">Yeast</name>
    <name type="synonym">Candida auris</name>
    <dbReference type="NCBI Taxonomy" id="498019"/>
    <lineage>
        <taxon>Eukaryota</taxon>
        <taxon>Fungi</taxon>
        <taxon>Dikarya</taxon>
        <taxon>Ascomycota</taxon>
        <taxon>Saccharomycotina</taxon>
        <taxon>Pichiomycetes</taxon>
        <taxon>Metschnikowiaceae</taxon>
        <taxon>Candidozyma</taxon>
    </lineage>
</organism>
<dbReference type="VEuPathDB" id="FungiDB:B9J08_001303"/>
<dbReference type="Pfam" id="PF00439">
    <property type="entry name" value="Bromodomain"/>
    <property type="match status" value="2"/>
</dbReference>